<dbReference type="SUPFAM" id="SSF54593">
    <property type="entry name" value="Glyoxalase/Bleomycin resistance protein/Dihydroxybiphenyl dioxygenase"/>
    <property type="match status" value="1"/>
</dbReference>
<name>A0A852WQC1_9MICO</name>
<dbReference type="InterPro" id="IPR052164">
    <property type="entry name" value="Anthracycline_SecMetBiosynth"/>
</dbReference>
<evidence type="ECO:0000313" key="3">
    <source>
        <dbReference type="EMBL" id="NYG07432.1"/>
    </source>
</evidence>
<dbReference type="InterPro" id="IPR037523">
    <property type="entry name" value="VOC_core"/>
</dbReference>
<dbReference type="Pfam" id="PF22677">
    <property type="entry name" value="Ble-like_N"/>
    <property type="match status" value="1"/>
</dbReference>
<dbReference type="PANTHER" id="PTHR33993">
    <property type="entry name" value="GLYOXALASE-RELATED"/>
    <property type="match status" value="1"/>
</dbReference>
<evidence type="ECO:0000259" key="2">
    <source>
        <dbReference type="PROSITE" id="PS51819"/>
    </source>
</evidence>
<sequence length="127" mass="13508">MSGRVVHFELPYDDGERARAFYGELFGWDLQSYPGMEYTMVSTGPSGDQGPTEPGFINGGMGPRASAGEGPRVVIDVADIDSTLKAIEEKGGSVALPKQPVGEMGFTAYFTDTEGNIVGLWETAPQA</sequence>
<keyword evidence="4" id="KW-1185">Reference proteome</keyword>
<dbReference type="AlphaFoldDB" id="A0A852WQC1"/>
<protein>
    <recommendedName>
        <fullName evidence="2">VOC domain-containing protein</fullName>
    </recommendedName>
</protein>
<organism evidence="3 4">
    <name type="scientific">Pedococcus badiiscoriae</name>
    <dbReference type="NCBI Taxonomy" id="642776"/>
    <lineage>
        <taxon>Bacteria</taxon>
        <taxon>Bacillati</taxon>
        <taxon>Actinomycetota</taxon>
        <taxon>Actinomycetes</taxon>
        <taxon>Micrococcales</taxon>
        <taxon>Intrasporangiaceae</taxon>
        <taxon>Pedococcus</taxon>
    </lineage>
</organism>
<dbReference type="PANTHER" id="PTHR33993:SF2">
    <property type="entry name" value="VOC DOMAIN-CONTAINING PROTEIN"/>
    <property type="match status" value="1"/>
</dbReference>
<feature type="domain" description="VOC" evidence="2">
    <location>
        <begin position="4"/>
        <end position="123"/>
    </location>
</feature>
<gene>
    <name evidence="3" type="ORF">BJ986_001919</name>
</gene>
<dbReference type="InterPro" id="IPR029068">
    <property type="entry name" value="Glyas_Bleomycin-R_OHBP_Dase"/>
</dbReference>
<evidence type="ECO:0000256" key="1">
    <source>
        <dbReference type="SAM" id="MobiDB-lite"/>
    </source>
</evidence>
<feature type="region of interest" description="Disordered" evidence="1">
    <location>
        <begin position="39"/>
        <end position="69"/>
    </location>
</feature>
<proteinExistence type="predicted"/>
<comment type="caution">
    <text evidence="3">The sequence shown here is derived from an EMBL/GenBank/DDBJ whole genome shotgun (WGS) entry which is preliminary data.</text>
</comment>
<dbReference type="PROSITE" id="PS51819">
    <property type="entry name" value="VOC"/>
    <property type="match status" value="1"/>
</dbReference>
<dbReference type="CDD" id="cd07247">
    <property type="entry name" value="SgaA_N_like"/>
    <property type="match status" value="1"/>
</dbReference>
<dbReference type="InterPro" id="IPR053863">
    <property type="entry name" value="Glyoxy/Ble-like_N"/>
</dbReference>
<evidence type="ECO:0000313" key="4">
    <source>
        <dbReference type="Proteomes" id="UP000573599"/>
    </source>
</evidence>
<dbReference type="EMBL" id="JACCAB010000001">
    <property type="protein sequence ID" value="NYG07432.1"/>
    <property type="molecule type" value="Genomic_DNA"/>
</dbReference>
<dbReference type="Gene3D" id="3.10.180.10">
    <property type="entry name" value="2,3-Dihydroxybiphenyl 1,2-Dioxygenase, domain 1"/>
    <property type="match status" value="1"/>
</dbReference>
<reference evidence="3 4" key="1">
    <citation type="submission" date="2020-07" db="EMBL/GenBank/DDBJ databases">
        <title>Sequencing the genomes of 1000 actinobacteria strains.</title>
        <authorList>
            <person name="Klenk H.-P."/>
        </authorList>
    </citation>
    <scope>NUCLEOTIDE SEQUENCE [LARGE SCALE GENOMIC DNA]</scope>
    <source>
        <strain evidence="3 4">DSM 23987</strain>
    </source>
</reference>
<accession>A0A852WQC1</accession>
<dbReference type="Proteomes" id="UP000573599">
    <property type="component" value="Unassembled WGS sequence"/>
</dbReference>
<dbReference type="RefSeq" id="WP_179421783.1">
    <property type="nucleotide sequence ID" value="NZ_JACCAB010000001.1"/>
</dbReference>